<sequence>MKPDSHLLLFSQADRSACGSHDPVVRERCRFFPFMTCDIRRVHPATNLTQRCAVIGWPGRLALSPRRSAASQPPAHPPGQQPITLRPPPRHLLHAAHSVPMTTAFWTPPLADKHS</sequence>
<comment type="caution">
    <text evidence="2">The sequence shown here is derived from an EMBL/GenBank/DDBJ whole genome shotgun (WGS) entry which is preliminary data.</text>
</comment>
<reference evidence="2" key="1">
    <citation type="journal article" date="2023" name="Science">
        <title>Genome structures resolve the early diversification of teleost fishes.</title>
        <authorList>
            <person name="Parey E."/>
            <person name="Louis A."/>
            <person name="Montfort J."/>
            <person name="Bouchez O."/>
            <person name="Roques C."/>
            <person name="Iampietro C."/>
            <person name="Lluch J."/>
            <person name="Castinel A."/>
            <person name="Donnadieu C."/>
            <person name="Desvignes T."/>
            <person name="Floi Bucao C."/>
            <person name="Jouanno E."/>
            <person name="Wen M."/>
            <person name="Mejri S."/>
            <person name="Dirks R."/>
            <person name="Jansen H."/>
            <person name="Henkel C."/>
            <person name="Chen W.J."/>
            <person name="Zahm M."/>
            <person name="Cabau C."/>
            <person name="Klopp C."/>
            <person name="Thompson A.W."/>
            <person name="Robinson-Rechavi M."/>
            <person name="Braasch I."/>
            <person name="Lecointre G."/>
            <person name="Bobe J."/>
            <person name="Postlethwait J.H."/>
            <person name="Berthelot C."/>
            <person name="Roest Crollius H."/>
            <person name="Guiguen Y."/>
        </authorList>
    </citation>
    <scope>NUCLEOTIDE SEQUENCE</scope>
    <source>
        <strain evidence="2">NC1722</strain>
    </source>
</reference>
<evidence type="ECO:0000313" key="2">
    <source>
        <dbReference type="EMBL" id="KAJ8386374.1"/>
    </source>
</evidence>
<evidence type="ECO:0000313" key="3">
    <source>
        <dbReference type="Proteomes" id="UP001221898"/>
    </source>
</evidence>
<proteinExistence type="predicted"/>
<dbReference type="EMBL" id="JAINUG010000229">
    <property type="protein sequence ID" value="KAJ8386374.1"/>
    <property type="molecule type" value="Genomic_DNA"/>
</dbReference>
<keyword evidence="3" id="KW-1185">Reference proteome</keyword>
<protein>
    <submittedName>
        <fullName evidence="2">Uncharacterized protein</fullName>
    </submittedName>
</protein>
<evidence type="ECO:0000256" key="1">
    <source>
        <dbReference type="SAM" id="MobiDB-lite"/>
    </source>
</evidence>
<dbReference type="Proteomes" id="UP001221898">
    <property type="component" value="Unassembled WGS sequence"/>
</dbReference>
<accession>A0AAD7RLH9</accession>
<name>A0AAD7RLH9_9TELE</name>
<dbReference type="AlphaFoldDB" id="A0AAD7RLH9"/>
<gene>
    <name evidence="2" type="ORF">AAFF_G00170790</name>
</gene>
<organism evidence="2 3">
    <name type="scientific">Aldrovandia affinis</name>
    <dbReference type="NCBI Taxonomy" id="143900"/>
    <lineage>
        <taxon>Eukaryota</taxon>
        <taxon>Metazoa</taxon>
        <taxon>Chordata</taxon>
        <taxon>Craniata</taxon>
        <taxon>Vertebrata</taxon>
        <taxon>Euteleostomi</taxon>
        <taxon>Actinopterygii</taxon>
        <taxon>Neopterygii</taxon>
        <taxon>Teleostei</taxon>
        <taxon>Notacanthiformes</taxon>
        <taxon>Halosauridae</taxon>
        <taxon>Aldrovandia</taxon>
    </lineage>
</organism>
<feature type="region of interest" description="Disordered" evidence="1">
    <location>
        <begin position="64"/>
        <end position="90"/>
    </location>
</feature>